<evidence type="ECO:0000313" key="4">
    <source>
        <dbReference type="Proteomes" id="UP000178129"/>
    </source>
</evidence>
<dbReference type="AlphaFoldDB" id="A0A1E1KQB6"/>
<feature type="region of interest" description="Disordered" evidence="1">
    <location>
        <begin position="103"/>
        <end position="127"/>
    </location>
</feature>
<protein>
    <submittedName>
        <fullName evidence="3">Uncharacterized protein</fullName>
    </submittedName>
</protein>
<feature type="chain" id="PRO_5009446264" evidence="2">
    <location>
        <begin position="24"/>
        <end position="178"/>
    </location>
</feature>
<keyword evidence="4" id="KW-1185">Reference proteome</keyword>
<evidence type="ECO:0000256" key="2">
    <source>
        <dbReference type="SAM" id="SignalP"/>
    </source>
</evidence>
<accession>A0A1E1KQB6</accession>
<gene>
    <name evidence="3" type="ORF">RCO7_08371</name>
</gene>
<name>A0A1E1KQB6_9HELO</name>
<evidence type="ECO:0000256" key="1">
    <source>
        <dbReference type="SAM" id="MobiDB-lite"/>
    </source>
</evidence>
<reference evidence="4" key="1">
    <citation type="submission" date="2016-03" db="EMBL/GenBank/DDBJ databases">
        <authorList>
            <person name="Ploux O."/>
        </authorList>
    </citation>
    <scope>NUCLEOTIDE SEQUENCE [LARGE SCALE GENOMIC DNA]</scope>
    <source>
        <strain evidence="4">UK7</strain>
    </source>
</reference>
<feature type="compositionally biased region" description="Low complexity" evidence="1">
    <location>
        <begin position="103"/>
        <end position="113"/>
    </location>
</feature>
<evidence type="ECO:0000313" key="3">
    <source>
        <dbReference type="EMBL" id="CZT00212.1"/>
    </source>
</evidence>
<keyword evidence="2" id="KW-0732">Signal</keyword>
<dbReference type="Proteomes" id="UP000178129">
    <property type="component" value="Unassembled WGS sequence"/>
</dbReference>
<comment type="caution">
    <text evidence="3">The sequence shown here is derived from an EMBL/GenBank/DDBJ whole genome shotgun (WGS) entry which is preliminary data.</text>
</comment>
<proteinExistence type="predicted"/>
<sequence length="178" mass="18877">MYSLSPSLRLIALFPLFSSLALATTGQIPLTASPTPTTTSTITTSSTSPSLPKISYTTTIALPDLNLHISAEQLDDPELENIISSLLPKEMFTLLINATARSASAAPSPSSPSENDEEEGEGVEEETVMSIVHEEEVLETKTEGSVSATTSLSMKGKAWNGVVAAETKVEVKKRRVGL</sequence>
<feature type="signal peptide" evidence="2">
    <location>
        <begin position="1"/>
        <end position="23"/>
    </location>
</feature>
<organism evidence="3 4">
    <name type="scientific">Rhynchosporium graminicola</name>
    <dbReference type="NCBI Taxonomy" id="2792576"/>
    <lineage>
        <taxon>Eukaryota</taxon>
        <taxon>Fungi</taxon>
        <taxon>Dikarya</taxon>
        <taxon>Ascomycota</taxon>
        <taxon>Pezizomycotina</taxon>
        <taxon>Leotiomycetes</taxon>
        <taxon>Helotiales</taxon>
        <taxon>Ploettnerulaceae</taxon>
        <taxon>Rhynchosporium</taxon>
    </lineage>
</organism>
<feature type="compositionally biased region" description="Acidic residues" evidence="1">
    <location>
        <begin position="114"/>
        <end position="127"/>
    </location>
</feature>
<dbReference type="EMBL" id="FJUW01000019">
    <property type="protein sequence ID" value="CZT00212.1"/>
    <property type="molecule type" value="Genomic_DNA"/>
</dbReference>
<dbReference type="InParanoid" id="A0A1E1KQB6"/>